<dbReference type="InterPro" id="IPR015003">
    <property type="entry name" value="DUF1853"/>
</dbReference>
<keyword evidence="2" id="KW-1185">Reference proteome</keyword>
<evidence type="ECO:0000313" key="2">
    <source>
        <dbReference type="Proteomes" id="UP001339883"/>
    </source>
</evidence>
<sequence length="283" mass="34199">MPNYKMKHQYFFEPWLSYSHPVVRQLAFCIASPNIIQAIPNDLTIHHAFSFHTNEDWYEYYDQYKTRLNELDQNPTPLLDFLSQLKSTRLGLRFEMFLWFWLLDEDYHHFKVLGHSVQQILGSKTLGELDFVVLNKKNDRIEHWEVALKYYLAEKNMQFNDWFGLNRDDKLEKKLSHATCRQFQFDHALGYSIDQKIAVFKGQLYISLKEQNNLPHWINPERRLGYWGNTILPNFYRLSRQEWITSNLKPTSPIAQWWINGLYHHVNDELFYMYRAASPLYIY</sequence>
<proteinExistence type="predicted"/>
<comment type="caution">
    <text evidence="1">The sequence shown here is derived from an EMBL/GenBank/DDBJ whole genome shotgun (WGS) entry which is preliminary data.</text>
</comment>
<protein>
    <submittedName>
        <fullName evidence="1">DUF1853 family protein</fullName>
    </submittedName>
</protein>
<accession>A0ABU6DUX1</accession>
<evidence type="ECO:0000313" key="1">
    <source>
        <dbReference type="EMBL" id="MEB5477660.1"/>
    </source>
</evidence>
<organism evidence="1 2">
    <name type="scientific">Acinetobacter pollinis</name>
    <dbReference type="NCBI Taxonomy" id="2605270"/>
    <lineage>
        <taxon>Bacteria</taxon>
        <taxon>Pseudomonadati</taxon>
        <taxon>Pseudomonadota</taxon>
        <taxon>Gammaproteobacteria</taxon>
        <taxon>Moraxellales</taxon>
        <taxon>Moraxellaceae</taxon>
        <taxon>Acinetobacter</taxon>
    </lineage>
</organism>
<dbReference type="Proteomes" id="UP001339883">
    <property type="component" value="Unassembled WGS sequence"/>
</dbReference>
<gene>
    <name evidence="1" type="ORF">I2F25_11490</name>
</gene>
<dbReference type="RefSeq" id="WP_325776054.1">
    <property type="nucleotide sequence ID" value="NZ_VTDN01000011.1"/>
</dbReference>
<dbReference type="EMBL" id="VTDN01000011">
    <property type="protein sequence ID" value="MEB5477660.1"/>
    <property type="molecule type" value="Genomic_DNA"/>
</dbReference>
<name>A0ABU6DUX1_9GAMM</name>
<dbReference type="Pfam" id="PF08907">
    <property type="entry name" value="DUF1853"/>
    <property type="match status" value="1"/>
</dbReference>
<reference evidence="1 2" key="1">
    <citation type="submission" date="2019-08" db="EMBL/GenBank/DDBJ databases">
        <title>Five species of Acinetobacter isolated from floral nectar and animal pollinators.</title>
        <authorList>
            <person name="Hendry T.A."/>
        </authorList>
    </citation>
    <scope>NUCLEOTIDE SEQUENCE [LARGE SCALE GENOMIC DNA]</scope>
    <source>
        <strain evidence="1 2">MD18.27</strain>
    </source>
</reference>